<dbReference type="Proteomes" id="UP000655225">
    <property type="component" value="Unassembled WGS sequence"/>
</dbReference>
<comment type="caution">
    <text evidence="4">The sequence shown here is derived from an EMBL/GenBank/DDBJ whole genome shotgun (WGS) entry which is preliminary data.</text>
</comment>
<reference evidence="4 5" key="1">
    <citation type="submission" date="2020-04" db="EMBL/GenBank/DDBJ databases">
        <title>Plant Genome Project.</title>
        <authorList>
            <person name="Zhang R.-G."/>
        </authorList>
    </citation>
    <scope>NUCLEOTIDE SEQUENCE [LARGE SCALE GENOMIC DNA]</scope>
    <source>
        <strain evidence="4">YNK0</strain>
        <tissue evidence="4">Leaf</tissue>
    </source>
</reference>
<gene>
    <name evidence="4" type="ORF">HHK36_026737</name>
</gene>
<evidence type="ECO:0000259" key="3">
    <source>
        <dbReference type="Pfam" id="PF04927"/>
    </source>
</evidence>
<organism evidence="4 5">
    <name type="scientific">Tetracentron sinense</name>
    <name type="common">Spur-leaf</name>
    <dbReference type="NCBI Taxonomy" id="13715"/>
    <lineage>
        <taxon>Eukaryota</taxon>
        <taxon>Viridiplantae</taxon>
        <taxon>Streptophyta</taxon>
        <taxon>Embryophyta</taxon>
        <taxon>Tracheophyta</taxon>
        <taxon>Spermatophyta</taxon>
        <taxon>Magnoliopsida</taxon>
        <taxon>Trochodendrales</taxon>
        <taxon>Trochodendraceae</taxon>
        <taxon>Tetracentron</taxon>
    </lineage>
</organism>
<dbReference type="AlphaFoldDB" id="A0A834YLX0"/>
<name>A0A834YLX0_TETSI</name>
<dbReference type="PANTHER" id="PTHR31174">
    <property type="entry name" value="SEED MATURATION FAMILY PROTEIN"/>
    <property type="match status" value="1"/>
</dbReference>
<keyword evidence="5" id="KW-1185">Reference proteome</keyword>
<evidence type="ECO:0000313" key="5">
    <source>
        <dbReference type="Proteomes" id="UP000655225"/>
    </source>
</evidence>
<dbReference type="OrthoDB" id="2014755at2759"/>
<feature type="domain" description="SMP" evidence="3">
    <location>
        <begin position="17"/>
        <end position="72"/>
    </location>
</feature>
<dbReference type="InterPro" id="IPR007011">
    <property type="entry name" value="LEA_SMP_dom"/>
</dbReference>
<dbReference type="InterPro" id="IPR042971">
    <property type="entry name" value="LEA_SMP"/>
</dbReference>
<dbReference type="Pfam" id="PF04927">
    <property type="entry name" value="SMP"/>
    <property type="match status" value="3"/>
</dbReference>
<comment type="similarity">
    <text evidence="1">Belongs to the LEA type SMP family.</text>
</comment>
<evidence type="ECO:0000256" key="1">
    <source>
        <dbReference type="ARBA" id="ARBA00010733"/>
    </source>
</evidence>
<feature type="domain" description="SMP" evidence="3">
    <location>
        <begin position="199"/>
        <end position="257"/>
    </location>
</feature>
<keyword evidence="2" id="KW-0677">Repeat</keyword>
<evidence type="ECO:0000313" key="4">
    <source>
        <dbReference type="EMBL" id="KAF8388071.1"/>
    </source>
</evidence>
<protein>
    <recommendedName>
        <fullName evidence="3">SMP domain-containing protein</fullName>
    </recommendedName>
</protein>
<dbReference type="EMBL" id="JABCRI010000020">
    <property type="protein sequence ID" value="KAF8388071.1"/>
    <property type="molecule type" value="Genomic_DNA"/>
</dbReference>
<feature type="domain" description="SMP" evidence="3">
    <location>
        <begin position="134"/>
        <end position="191"/>
    </location>
</feature>
<dbReference type="OMA" id="DADMMQT"/>
<accession>A0A834YLX0</accession>
<evidence type="ECO:0000256" key="2">
    <source>
        <dbReference type="ARBA" id="ARBA00022737"/>
    </source>
</evidence>
<proteinExistence type="inferred from homology"/>
<sequence>MSQGQPQRPQADQQEPIKYGDVFPVLGDLAAKPIAPQDASMMQSAETVVLGQTQKGGPASVMQSAATRNERAGFVGHTDVSDAAGDQGVTVAETDIQRSRIVTESVAGQVVGQYIQAAPVALTRPGSALEHDEITIGEALEASALTAGEKAVDQSDAAAIQAAEVRATGRNVITPGGIAAIAQSVATLNARTMRDQDKTKLADVLNDARAKLPADKAATREDAEGVVGAELRNNPNLTTYPGGVAEAVVAAARLNQEI</sequence>
<dbReference type="PANTHER" id="PTHR31174:SF7">
    <property type="entry name" value="LATE EMBRYOGENESIS ABUNDANT PROTEIN 31-RELATED"/>
    <property type="match status" value="1"/>
</dbReference>